<proteinExistence type="predicted"/>
<dbReference type="PANTHER" id="PTHR33110">
    <property type="entry name" value="F-BOX/KELCH-REPEAT PROTEIN-RELATED"/>
    <property type="match status" value="1"/>
</dbReference>
<dbReference type="OrthoDB" id="694843at2759"/>
<dbReference type="InterPro" id="IPR000504">
    <property type="entry name" value="RRM_dom"/>
</dbReference>
<organism evidence="4">
    <name type="scientific">Triticum aestivum</name>
    <name type="common">Wheat</name>
    <dbReference type="NCBI Taxonomy" id="4565"/>
    <lineage>
        <taxon>Eukaryota</taxon>
        <taxon>Viridiplantae</taxon>
        <taxon>Streptophyta</taxon>
        <taxon>Embryophyta</taxon>
        <taxon>Tracheophyta</taxon>
        <taxon>Spermatophyta</taxon>
        <taxon>Magnoliopsida</taxon>
        <taxon>Liliopsida</taxon>
        <taxon>Poales</taxon>
        <taxon>Poaceae</taxon>
        <taxon>BOP clade</taxon>
        <taxon>Pooideae</taxon>
        <taxon>Triticodae</taxon>
        <taxon>Triticeae</taxon>
        <taxon>Triticinae</taxon>
        <taxon>Triticum</taxon>
    </lineage>
</organism>
<dbReference type="SMR" id="A0A3B6CDN2"/>
<dbReference type="Pfam" id="PF03478">
    <property type="entry name" value="Beta-prop_KIB1-4"/>
    <property type="match status" value="1"/>
</dbReference>
<dbReference type="SUPFAM" id="SSF54928">
    <property type="entry name" value="RNA-binding domain, RBD"/>
    <property type="match status" value="1"/>
</dbReference>
<keyword evidence="5" id="KW-1185">Reference proteome</keyword>
<dbReference type="Gene3D" id="1.20.1280.50">
    <property type="match status" value="1"/>
</dbReference>
<dbReference type="Pfam" id="PF00076">
    <property type="entry name" value="RRM_1"/>
    <property type="match status" value="1"/>
</dbReference>
<keyword evidence="2" id="KW-0472">Membrane</keyword>
<dbReference type="SMART" id="SM00360">
    <property type="entry name" value="RRM"/>
    <property type="match status" value="1"/>
</dbReference>
<feature type="transmembrane region" description="Helical" evidence="2">
    <location>
        <begin position="482"/>
        <end position="501"/>
    </location>
</feature>
<evidence type="ECO:0000259" key="3">
    <source>
        <dbReference type="PROSITE" id="PS50102"/>
    </source>
</evidence>
<evidence type="ECO:0000256" key="2">
    <source>
        <dbReference type="SAM" id="Phobius"/>
    </source>
</evidence>
<dbReference type="Proteomes" id="UP000019116">
    <property type="component" value="Chromosome 2B"/>
</dbReference>
<keyword evidence="2" id="KW-1133">Transmembrane helix</keyword>
<dbReference type="AlphaFoldDB" id="A0A3B6CDN2"/>
<keyword evidence="2" id="KW-0812">Transmembrane</keyword>
<name>A0A3B6CDN2_WHEAT</name>
<dbReference type="Gramene" id="TraesCS2B03G1275500.1">
    <property type="protein sequence ID" value="TraesCS2B03G1275500.1.CDS1"/>
    <property type="gene ID" value="TraesCS2B03G1275500"/>
</dbReference>
<evidence type="ECO:0000313" key="5">
    <source>
        <dbReference type="Proteomes" id="UP000019116"/>
    </source>
</evidence>
<accession>A0A3B6CDN2</accession>
<dbReference type="STRING" id="4565.A0A3B6CDN2"/>
<dbReference type="Gramene" id="TraesCS2B02G506800.1">
    <property type="protein sequence ID" value="TraesCS2B02G506800.1.cds1"/>
    <property type="gene ID" value="TraesCS2B02G506800"/>
</dbReference>
<reference evidence="4" key="1">
    <citation type="submission" date="2018-08" db="EMBL/GenBank/DDBJ databases">
        <authorList>
            <person name="Rossello M."/>
        </authorList>
    </citation>
    <scope>NUCLEOTIDE SEQUENCE [LARGE SCALE GENOMIC DNA]</scope>
    <source>
        <strain evidence="4">cv. Chinese Spring</strain>
    </source>
</reference>
<keyword evidence="1" id="KW-0694">RNA-binding</keyword>
<dbReference type="InterPro" id="IPR005174">
    <property type="entry name" value="KIB1-4_b-propeller"/>
</dbReference>
<dbReference type="Gene3D" id="3.30.70.330">
    <property type="match status" value="1"/>
</dbReference>
<reference evidence="4" key="2">
    <citation type="submission" date="2018-10" db="UniProtKB">
        <authorList>
            <consortium name="EnsemblPlants"/>
        </authorList>
    </citation>
    <scope>IDENTIFICATION</scope>
</reference>
<dbReference type="GO" id="GO:0003723">
    <property type="term" value="F:RNA binding"/>
    <property type="evidence" value="ECO:0007669"/>
    <property type="project" value="UniProtKB-UniRule"/>
</dbReference>
<dbReference type="PROSITE" id="PS50102">
    <property type="entry name" value="RRM"/>
    <property type="match status" value="1"/>
</dbReference>
<dbReference type="InterPro" id="IPR012677">
    <property type="entry name" value="Nucleotide-bd_a/b_plait_sf"/>
</dbReference>
<evidence type="ECO:0000256" key="1">
    <source>
        <dbReference type="PROSITE-ProRule" id="PRU00176"/>
    </source>
</evidence>
<dbReference type="PANTHER" id="PTHR33110:SF44">
    <property type="entry name" value="DUF295 DOMAIN-CONTAINING PROTEIN"/>
    <property type="match status" value="1"/>
</dbReference>
<sequence length="503" mass="56085">MPATTATAASGQWAELPADLLRDIACRLRTASDSVRFDAVCRPWRDALEVQEGLLPWLVAPSEAADGSAEDQRCRCIFSRTSYRAPGVCVRDMRVACANGTTAWLLSAQKLLSLVNPLTADHLPFPRERLDCKWVEHRHRIISDDGAVLLYDFTPDRPRDGFPYGRGRFCASFLRPGDSKWRHVWSNLSGTDRCCAAAYFYGYIVCVGLADCHILWPDWVTFAEGLYRYETTGQLQAALPEEPGKVRRCSYLLEDDGRLLLASVLQEDGGTDLSVSLHELRLRSGEEEERVVEWAKTDGSDHYGEEVLFLGFPGSFAVWTECFGGREVSGGTAYFVIDNTAPQPCSVYRYNFHDGGAATLVETLPPGWHDARCMWFIPAPQITMFPEPDEEQETPAATCNATQSSQQLTIYASDLSPKVDSSQLRDMFGRHGKVARARVAYDKRGRSRGFGFVTMATQEGFDSAMAAFNDVEPHGSSVISPFYLFVMFLVLSTFFALFYTFTG</sequence>
<dbReference type="InterPro" id="IPR035979">
    <property type="entry name" value="RBD_domain_sf"/>
</dbReference>
<protein>
    <recommendedName>
        <fullName evidence="3">RRM domain-containing protein</fullName>
    </recommendedName>
</protein>
<dbReference type="EnsemblPlants" id="TraesCS2B02G506800.1">
    <property type="protein sequence ID" value="TraesCS2B02G506800.1.cds1"/>
    <property type="gene ID" value="TraesCS2B02G506800"/>
</dbReference>
<feature type="domain" description="RRM" evidence="3">
    <location>
        <begin position="408"/>
        <end position="478"/>
    </location>
</feature>
<evidence type="ECO:0000313" key="4">
    <source>
        <dbReference type="EnsemblPlants" id="TraesCS2B02G506800.1.cds1"/>
    </source>
</evidence>